<evidence type="ECO:0000256" key="1">
    <source>
        <dbReference type="SAM" id="MobiDB-lite"/>
    </source>
</evidence>
<name>A0A9P5RS89_9FUNG</name>
<protein>
    <submittedName>
        <fullName evidence="4">snoRNP complex protein nop56</fullName>
    </submittedName>
</protein>
<dbReference type="Proteomes" id="UP000748756">
    <property type="component" value="Unassembled WGS sequence"/>
</dbReference>
<dbReference type="Pfam" id="PF08156">
    <property type="entry name" value="NOP5NT"/>
    <property type="match status" value="1"/>
</dbReference>
<dbReference type="OrthoDB" id="6780543at2759"/>
<feature type="region of interest" description="Disordered" evidence="1">
    <location>
        <begin position="122"/>
        <end position="143"/>
    </location>
</feature>
<dbReference type="PANTHER" id="PTHR10894:SF0">
    <property type="entry name" value="NUCLEOLAR PROTEIN 56"/>
    <property type="match status" value="1"/>
</dbReference>
<feature type="signal peptide" evidence="2">
    <location>
        <begin position="1"/>
        <end position="29"/>
    </location>
</feature>
<dbReference type="InterPro" id="IPR012974">
    <property type="entry name" value="NOP58/56_N"/>
</dbReference>
<gene>
    <name evidence="4" type="primary">NOP56_3</name>
    <name evidence="4" type="ORF">BG015_002198</name>
</gene>
<accession>A0A9P5RS89</accession>
<feature type="chain" id="PRO_5040412767" evidence="2">
    <location>
        <begin position="30"/>
        <end position="262"/>
    </location>
</feature>
<evidence type="ECO:0000313" key="5">
    <source>
        <dbReference type="Proteomes" id="UP000748756"/>
    </source>
</evidence>
<dbReference type="InterPro" id="IPR045056">
    <property type="entry name" value="Nop56/Nop58"/>
</dbReference>
<sequence>MHLRQFHLVLTATPFFLILHFSLLVESDALNSLTTFNDIHPVSRPNYGGLLGRGGGCVDDNSGRGCCSNGQDFRGCFSACNGETRCENWCRSNCWNHWSIGSGGPMYGNNGLRGNGRGGYEPAFGEGGGGGGGGFPSPSGRDPEWQYPCSSGPRWAADSTTALLLVNYFLYESSSGYALFERLESEEIGSKLADVCEAATDLTKFGKMVKLKSFAPFKSAAHALENMNDVSEGIMNDHLKAFLEMNLPKPGKKSKVVLGVTE</sequence>
<keyword evidence="2" id="KW-0732">Signal</keyword>
<evidence type="ECO:0000259" key="3">
    <source>
        <dbReference type="Pfam" id="PF08156"/>
    </source>
</evidence>
<dbReference type="EMBL" id="JAAAUQ010001423">
    <property type="protein sequence ID" value="KAF9138990.1"/>
    <property type="molecule type" value="Genomic_DNA"/>
</dbReference>
<proteinExistence type="predicted"/>
<dbReference type="GO" id="GO:0031428">
    <property type="term" value="C:box C/D methylation guide snoRNP complex"/>
    <property type="evidence" value="ECO:0007669"/>
    <property type="project" value="InterPro"/>
</dbReference>
<comment type="caution">
    <text evidence="4">The sequence shown here is derived from an EMBL/GenBank/DDBJ whole genome shotgun (WGS) entry which is preliminary data.</text>
</comment>
<dbReference type="AlphaFoldDB" id="A0A9P5RS89"/>
<organism evidence="4 5">
    <name type="scientific">Linnemannia schmuckeri</name>
    <dbReference type="NCBI Taxonomy" id="64567"/>
    <lineage>
        <taxon>Eukaryota</taxon>
        <taxon>Fungi</taxon>
        <taxon>Fungi incertae sedis</taxon>
        <taxon>Mucoromycota</taxon>
        <taxon>Mortierellomycotina</taxon>
        <taxon>Mortierellomycetes</taxon>
        <taxon>Mortierellales</taxon>
        <taxon>Mortierellaceae</taxon>
        <taxon>Linnemannia</taxon>
    </lineage>
</organism>
<feature type="compositionally biased region" description="Gly residues" evidence="1">
    <location>
        <begin position="122"/>
        <end position="135"/>
    </location>
</feature>
<evidence type="ECO:0000313" key="4">
    <source>
        <dbReference type="EMBL" id="KAF9138990.1"/>
    </source>
</evidence>
<keyword evidence="5" id="KW-1185">Reference proteome</keyword>
<feature type="domain" description="Nucleolar protein 58/56 N-terminal" evidence="3">
    <location>
        <begin position="168"/>
        <end position="233"/>
    </location>
</feature>
<dbReference type="GO" id="GO:0032040">
    <property type="term" value="C:small-subunit processome"/>
    <property type="evidence" value="ECO:0007669"/>
    <property type="project" value="InterPro"/>
</dbReference>
<dbReference type="GO" id="GO:0030515">
    <property type="term" value="F:snoRNA binding"/>
    <property type="evidence" value="ECO:0007669"/>
    <property type="project" value="InterPro"/>
</dbReference>
<dbReference type="PANTHER" id="PTHR10894">
    <property type="entry name" value="NUCLEOLAR PROTEIN 5 NUCLEOLAR PROTEIN NOP5 NOP58"/>
    <property type="match status" value="1"/>
</dbReference>
<feature type="non-terminal residue" evidence="4">
    <location>
        <position position="262"/>
    </location>
</feature>
<reference evidence="4" key="1">
    <citation type="journal article" date="2020" name="Fungal Divers.">
        <title>Resolving the Mortierellaceae phylogeny through synthesis of multi-gene phylogenetics and phylogenomics.</title>
        <authorList>
            <person name="Vandepol N."/>
            <person name="Liber J."/>
            <person name="Desiro A."/>
            <person name="Na H."/>
            <person name="Kennedy M."/>
            <person name="Barry K."/>
            <person name="Grigoriev I.V."/>
            <person name="Miller A.N."/>
            <person name="O'Donnell K."/>
            <person name="Stajich J.E."/>
            <person name="Bonito G."/>
        </authorList>
    </citation>
    <scope>NUCLEOTIDE SEQUENCE</scope>
    <source>
        <strain evidence="4">NRRL 6426</strain>
    </source>
</reference>
<evidence type="ECO:0000256" key="2">
    <source>
        <dbReference type="SAM" id="SignalP"/>
    </source>
</evidence>